<dbReference type="Gene3D" id="3.90.230.10">
    <property type="entry name" value="Creatinase/methionine aminopeptidase superfamily"/>
    <property type="match status" value="1"/>
</dbReference>
<accession>I3ZDQ1</accession>
<dbReference type="PANTHER" id="PTHR43226:SF4">
    <property type="entry name" value="XAA-PRO AMINOPEPTIDASE 3"/>
    <property type="match status" value="1"/>
</dbReference>
<feature type="domain" description="Aminopeptidase P N-terminal" evidence="12">
    <location>
        <begin position="25"/>
        <end position="168"/>
    </location>
</feature>
<dbReference type="HOGENOM" id="CLU_017266_1_0_0"/>
<dbReference type="Gene3D" id="3.40.350.10">
    <property type="entry name" value="Creatinase/prolidase N-terminal domain"/>
    <property type="match status" value="1"/>
</dbReference>
<dbReference type="InterPro" id="IPR052433">
    <property type="entry name" value="X-Pro_dipept-like"/>
</dbReference>
<keyword evidence="7 13" id="KW-0378">Hydrolase</keyword>
<evidence type="ECO:0000256" key="3">
    <source>
        <dbReference type="ARBA" id="ARBA00008766"/>
    </source>
</evidence>
<dbReference type="EC" id="3.4.11.9" evidence="4"/>
<name>I3ZDQ1_TERRK</name>
<evidence type="ECO:0000256" key="2">
    <source>
        <dbReference type="ARBA" id="ARBA00001936"/>
    </source>
</evidence>
<evidence type="ECO:0000256" key="6">
    <source>
        <dbReference type="ARBA" id="ARBA00022723"/>
    </source>
</evidence>
<dbReference type="OrthoDB" id="9806388at2"/>
<feature type="chain" id="PRO_5003683734" description="Xaa-Pro aminopeptidase" evidence="11">
    <location>
        <begin position="22"/>
        <end position="461"/>
    </location>
</feature>
<proteinExistence type="inferred from homology"/>
<protein>
    <recommendedName>
        <fullName evidence="4">Xaa-Pro aminopeptidase</fullName>
        <ecNumber evidence="4">3.4.11.9</ecNumber>
    </recommendedName>
</protein>
<dbReference type="PANTHER" id="PTHR43226">
    <property type="entry name" value="XAA-PRO AMINOPEPTIDASE 3"/>
    <property type="match status" value="1"/>
</dbReference>
<dbReference type="PROSITE" id="PS00491">
    <property type="entry name" value="PROLINE_PEPTIDASE"/>
    <property type="match status" value="1"/>
</dbReference>
<evidence type="ECO:0000256" key="11">
    <source>
        <dbReference type="SAM" id="SignalP"/>
    </source>
</evidence>
<reference evidence="13 14" key="1">
    <citation type="submission" date="2012-06" db="EMBL/GenBank/DDBJ databases">
        <title>Complete genome of Terriglobus roseus DSM 18391.</title>
        <authorList>
            <consortium name="US DOE Joint Genome Institute (JGI-PGF)"/>
            <person name="Lucas S."/>
            <person name="Copeland A."/>
            <person name="Lapidus A."/>
            <person name="Glavina del Rio T."/>
            <person name="Dalin E."/>
            <person name="Tice H."/>
            <person name="Bruce D."/>
            <person name="Goodwin L."/>
            <person name="Pitluck S."/>
            <person name="Peters L."/>
            <person name="Mikhailova N."/>
            <person name="Munk A.C.C."/>
            <person name="Kyrpides N."/>
            <person name="Mavromatis K."/>
            <person name="Ivanova N."/>
            <person name="Brettin T."/>
            <person name="Detter J.C."/>
            <person name="Han C."/>
            <person name="Larimer F."/>
            <person name="Land M."/>
            <person name="Hauser L."/>
            <person name="Markowitz V."/>
            <person name="Cheng J.-F."/>
            <person name="Hugenholtz P."/>
            <person name="Woyke T."/>
            <person name="Wu D."/>
            <person name="Brambilla E."/>
            <person name="Klenk H.-P."/>
            <person name="Eisen J.A."/>
        </authorList>
    </citation>
    <scope>NUCLEOTIDE SEQUENCE [LARGE SCALE GENOMIC DNA]</scope>
    <source>
        <strain evidence="14">DSM 18391 / NRRL B-41598 / KBS 63</strain>
    </source>
</reference>
<dbReference type="Pfam" id="PF05195">
    <property type="entry name" value="AMP_N"/>
    <property type="match status" value="1"/>
</dbReference>
<dbReference type="InterPro" id="IPR007865">
    <property type="entry name" value="Aminopep_P_N"/>
</dbReference>
<keyword evidence="13" id="KW-0031">Aminopeptidase</keyword>
<keyword evidence="8" id="KW-0482">Metalloprotease</keyword>
<evidence type="ECO:0000256" key="8">
    <source>
        <dbReference type="ARBA" id="ARBA00023049"/>
    </source>
</evidence>
<dbReference type="GO" id="GO:0070006">
    <property type="term" value="F:metalloaminopeptidase activity"/>
    <property type="evidence" value="ECO:0007669"/>
    <property type="project" value="InterPro"/>
</dbReference>
<dbReference type="InterPro" id="IPR000994">
    <property type="entry name" value="Pept_M24"/>
</dbReference>
<dbReference type="Proteomes" id="UP000006056">
    <property type="component" value="Chromosome"/>
</dbReference>
<keyword evidence="6 10" id="KW-0479">Metal-binding</keyword>
<organism evidence="13 14">
    <name type="scientific">Terriglobus roseus (strain DSM 18391 / NRRL B-41598 / KBS 63)</name>
    <dbReference type="NCBI Taxonomy" id="926566"/>
    <lineage>
        <taxon>Bacteria</taxon>
        <taxon>Pseudomonadati</taxon>
        <taxon>Acidobacteriota</taxon>
        <taxon>Terriglobia</taxon>
        <taxon>Terriglobales</taxon>
        <taxon>Acidobacteriaceae</taxon>
        <taxon>Terriglobus</taxon>
    </lineage>
</organism>
<dbReference type="GO" id="GO:0006508">
    <property type="term" value="P:proteolysis"/>
    <property type="evidence" value="ECO:0007669"/>
    <property type="project" value="UniProtKB-KW"/>
</dbReference>
<keyword evidence="5" id="KW-0645">Protease</keyword>
<dbReference type="SMART" id="SM01011">
    <property type="entry name" value="AMP_N"/>
    <property type="match status" value="1"/>
</dbReference>
<dbReference type="eggNOG" id="COG0006">
    <property type="taxonomic scope" value="Bacteria"/>
</dbReference>
<comment type="similarity">
    <text evidence="3 10">Belongs to the peptidase M24B family.</text>
</comment>
<evidence type="ECO:0000313" key="13">
    <source>
        <dbReference type="EMBL" id="AFL87369.1"/>
    </source>
</evidence>
<evidence type="ECO:0000256" key="9">
    <source>
        <dbReference type="ARBA" id="ARBA00023211"/>
    </source>
</evidence>
<dbReference type="Pfam" id="PF00557">
    <property type="entry name" value="Peptidase_M24"/>
    <property type="match status" value="1"/>
</dbReference>
<evidence type="ECO:0000256" key="4">
    <source>
        <dbReference type="ARBA" id="ARBA00012574"/>
    </source>
</evidence>
<comment type="catalytic activity">
    <reaction evidence="1">
        <text>Release of any N-terminal amino acid, including proline, that is linked to proline, even from a dipeptide or tripeptide.</text>
        <dbReference type="EC" id="3.4.11.9"/>
    </reaction>
</comment>
<feature type="signal peptide" evidence="11">
    <location>
        <begin position="1"/>
        <end position="21"/>
    </location>
</feature>
<dbReference type="PATRIC" id="fig|926566.3.peg.1029"/>
<evidence type="ECO:0000256" key="5">
    <source>
        <dbReference type="ARBA" id="ARBA00022670"/>
    </source>
</evidence>
<dbReference type="InterPro" id="IPR001131">
    <property type="entry name" value="Peptidase_M24B_aminopep-P_CS"/>
</dbReference>
<keyword evidence="14" id="KW-1185">Reference proteome</keyword>
<evidence type="ECO:0000259" key="12">
    <source>
        <dbReference type="SMART" id="SM01011"/>
    </source>
</evidence>
<dbReference type="SUPFAM" id="SSF55920">
    <property type="entry name" value="Creatinase/aminopeptidase"/>
    <property type="match status" value="1"/>
</dbReference>
<dbReference type="GO" id="GO:0005829">
    <property type="term" value="C:cytosol"/>
    <property type="evidence" value="ECO:0007669"/>
    <property type="project" value="TreeGrafter"/>
</dbReference>
<dbReference type="EMBL" id="CP003379">
    <property type="protein sequence ID" value="AFL87369.1"/>
    <property type="molecule type" value="Genomic_DNA"/>
</dbReference>
<dbReference type="AlphaFoldDB" id="I3ZDQ1"/>
<keyword evidence="11" id="KW-0732">Signal</keyword>
<dbReference type="KEGG" id="trs:Terro_1048"/>
<dbReference type="SUPFAM" id="SSF53092">
    <property type="entry name" value="Creatinase/prolidase N-terminal domain"/>
    <property type="match status" value="1"/>
</dbReference>
<sequence length="461" mass="49717">MHRSSLLLPALLGLLSLTASALEKPSADELHARRVALASKLNGGVAVLFAAEEPLLDFTPFRQDSSFYYLTGWTEPGAALVIEAALPEGGDAVTGVQPAESYREVLFLPTRNLRMEGYTGRKLDTADPNAAKTAGVDEVRPMSQLVAELDRLTHGDVRHNYGRRAGLIYGDHTVPQMSATMTLLSQSLGMGTSLPLHDVMPALMLERQTKSPAELALLQKAADASVAAHRDAMKNIKPNLGENVIEGQFYAKVRAQGCERTSYASIVGSGPFSTQLHYSDDSRVMRKGDLVVIDAGCEYSMYAADITRTMPVDGHFTARQREIYNIVLGAQRAAAAAFVSGKSTLGSMAQRTGPDNPSLDRVAFEYINTHGKDLHGEPLGKYFLHGLGHSVGIDVHDGAQGSYVMQPGSVFTIEPGIYLPEENLGVRIEDTFYVDASGKLVNMSADLAHTPEEVEAGMRGK</sequence>
<dbReference type="RefSeq" id="WP_014784938.1">
    <property type="nucleotide sequence ID" value="NC_018014.1"/>
</dbReference>
<gene>
    <name evidence="13" type="ordered locus">Terro_1048</name>
</gene>
<evidence type="ECO:0000256" key="7">
    <source>
        <dbReference type="ARBA" id="ARBA00022801"/>
    </source>
</evidence>
<evidence type="ECO:0000313" key="14">
    <source>
        <dbReference type="Proteomes" id="UP000006056"/>
    </source>
</evidence>
<comment type="cofactor">
    <cofactor evidence="2">
        <name>Mn(2+)</name>
        <dbReference type="ChEBI" id="CHEBI:29035"/>
    </cofactor>
</comment>
<keyword evidence="9" id="KW-0464">Manganese</keyword>
<dbReference type="InterPro" id="IPR029149">
    <property type="entry name" value="Creatin/AminoP/Spt16_N"/>
</dbReference>
<evidence type="ECO:0000256" key="10">
    <source>
        <dbReference type="RuleBase" id="RU000590"/>
    </source>
</evidence>
<dbReference type="GO" id="GO:0030145">
    <property type="term" value="F:manganese ion binding"/>
    <property type="evidence" value="ECO:0007669"/>
    <property type="project" value="InterPro"/>
</dbReference>
<evidence type="ECO:0000256" key="1">
    <source>
        <dbReference type="ARBA" id="ARBA00001424"/>
    </source>
</evidence>
<dbReference type="InterPro" id="IPR036005">
    <property type="entry name" value="Creatinase/aminopeptidase-like"/>
</dbReference>
<dbReference type="STRING" id="926566.Terro_1048"/>